<reference evidence="1" key="1">
    <citation type="submission" date="2021-06" db="EMBL/GenBank/DDBJ databases">
        <authorList>
            <person name="Kallberg Y."/>
            <person name="Tangrot J."/>
            <person name="Rosling A."/>
        </authorList>
    </citation>
    <scope>NUCLEOTIDE SEQUENCE</scope>
    <source>
        <strain evidence="1">BR232B</strain>
    </source>
</reference>
<protein>
    <submittedName>
        <fullName evidence="1">10750_t:CDS:1</fullName>
    </submittedName>
</protein>
<dbReference type="EMBL" id="CAJVPI010004756">
    <property type="protein sequence ID" value="CAG8669821.1"/>
    <property type="molecule type" value="Genomic_DNA"/>
</dbReference>
<accession>A0A9N9E9M1</accession>
<sequence>DFSENFFNVKEPSGYFGQVDTREMTGRLMGKFIWSNIFTYLMKKAAKSYFHKIDLDHSLIRWESQL</sequence>
<dbReference type="AlphaFoldDB" id="A0A9N9E9M1"/>
<name>A0A9N9E9M1_9GLOM</name>
<proteinExistence type="predicted"/>
<feature type="non-terminal residue" evidence="1">
    <location>
        <position position="1"/>
    </location>
</feature>
<dbReference type="Proteomes" id="UP000789739">
    <property type="component" value="Unassembled WGS sequence"/>
</dbReference>
<organism evidence="1 2">
    <name type="scientific">Paraglomus brasilianum</name>
    <dbReference type="NCBI Taxonomy" id="144538"/>
    <lineage>
        <taxon>Eukaryota</taxon>
        <taxon>Fungi</taxon>
        <taxon>Fungi incertae sedis</taxon>
        <taxon>Mucoromycota</taxon>
        <taxon>Glomeromycotina</taxon>
        <taxon>Glomeromycetes</taxon>
        <taxon>Paraglomerales</taxon>
        <taxon>Paraglomeraceae</taxon>
        <taxon>Paraglomus</taxon>
    </lineage>
</organism>
<evidence type="ECO:0000313" key="1">
    <source>
        <dbReference type="EMBL" id="CAG8669821.1"/>
    </source>
</evidence>
<comment type="caution">
    <text evidence="1">The sequence shown here is derived from an EMBL/GenBank/DDBJ whole genome shotgun (WGS) entry which is preliminary data.</text>
</comment>
<gene>
    <name evidence="1" type="ORF">PBRASI_LOCUS11243</name>
</gene>
<keyword evidence="2" id="KW-1185">Reference proteome</keyword>
<evidence type="ECO:0000313" key="2">
    <source>
        <dbReference type="Proteomes" id="UP000789739"/>
    </source>
</evidence>